<dbReference type="InterPro" id="IPR011041">
    <property type="entry name" value="Quinoprot_gluc/sorb_DH_b-prop"/>
</dbReference>
<evidence type="ECO:0000313" key="3">
    <source>
        <dbReference type="Proteomes" id="UP000034793"/>
    </source>
</evidence>
<dbReference type="Pfam" id="PF22807">
    <property type="entry name" value="TrAA12"/>
    <property type="match status" value="1"/>
</dbReference>
<dbReference type="Gene3D" id="2.120.10.30">
    <property type="entry name" value="TolB, C-terminal domain"/>
    <property type="match status" value="1"/>
</dbReference>
<comment type="caution">
    <text evidence="2">The sequence shown here is derived from an EMBL/GenBank/DDBJ whole genome shotgun (WGS) entry which is preliminary data.</text>
</comment>
<evidence type="ECO:0000313" key="2">
    <source>
        <dbReference type="EMBL" id="KKR30141.1"/>
    </source>
</evidence>
<dbReference type="SUPFAM" id="SSF50952">
    <property type="entry name" value="Soluble quinoprotein glucose dehydrogenase"/>
    <property type="match status" value="1"/>
</dbReference>
<evidence type="ECO:0000259" key="1">
    <source>
        <dbReference type="Pfam" id="PF22807"/>
    </source>
</evidence>
<dbReference type="InterPro" id="IPR054539">
    <property type="entry name" value="Beta-prop_PDH"/>
</dbReference>
<reference evidence="2 3" key="1">
    <citation type="journal article" date="2015" name="Nature">
        <title>rRNA introns, odd ribosomes, and small enigmatic genomes across a large radiation of phyla.</title>
        <authorList>
            <person name="Brown C.T."/>
            <person name="Hug L.A."/>
            <person name="Thomas B.C."/>
            <person name="Sharon I."/>
            <person name="Castelle C.J."/>
            <person name="Singh A."/>
            <person name="Wilkins M.J."/>
            <person name="Williams K.H."/>
            <person name="Banfield J.F."/>
        </authorList>
    </citation>
    <scope>NUCLEOTIDE SEQUENCE [LARGE SCALE GENOMIC DNA]</scope>
</reference>
<dbReference type="PANTHER" id="PTHR19328">
    <property type="entry name" value="HEDGEHOG-INTERACTING PROTEIN"/>
    <property type="match status" value="1"/>
</dbReference>
<feature type="domain" description="Pyrroloquinoline quinone-dependent pyranose dehydrogenase beta-propeller" evidence="1">
    <location>
        <begin position="73"/>
        <end position="396"/>
    </location>
</feature>
<sequence length="400" mass="44523">MVRKLFVVIAVLVFVSVVGYNFIKRYYHLDKNVVITTLKPPAEDITKQLPQGSDLNKPLLIPKDFRMAVYANLNKFGSPRVLAFDRNGVLFASLTSQGLVIAIPDKNNDGVSDDVITVLEGLNKPHGIVFDGNKIYVAESNGVSSYDYEPTNFTVTNKRVLFTFPSGGRHFTRTIKIHDDKLYTSIGSSCDVCVEKDDKRASIFISNLDGSDLKSYAIGLRNTVFFAFDTYGNMWGNDMGRDFLGDNLPPDELNVIKEGGNYGWPFCYGDKVKDFVFDKRGDDNYCIDTHSPQYEYPAHIAPLGISFINSPLFSESEQGNILASFHGSWNSSIPVGYKIVKLDVDGETVNSMEDFITGWITVDGKVLGRPVDLIFDGEGILYISDDKANLIYILTKANVN</sequence>
<dbReference type="EMBL" id="LBXL01000012">
    <property type="protein sequence ID" value="KKR30141.1"/>
    <property type="molecule type" value="Genomic_DNA"/>
</dbReference>
<dbReference type="AlphaFoldDB" id="A0A0G0PYI8"/>
<accession>A0A0G0PYI8</accession>
<dbReference type="PANTHER" id="PTHR19328:SF53">
    <property type="entry name" value="MEMBRANE PROTEIN"/>
    <property type="match status" value="1"/>
</dbReference>
<dbReference type="InterPro" id="IPR011042">
    <property type="entry name" value="6-blade_b-propeller_TolB-like"/>
</dbReference>
<gene>
    <name evidence="2" type="ORF">UT61_C0012G0011</name>
</gene>
<name>A0A0G0PYI8_9BACT</name>
<proteinExistence type="predicted"/>
<dbReference type="PATRIC" id="fig|1618552.3.peg.467"/>
<protein>
    <submittedName>
        <fullName evidence="2">L-sorbosone dehydrogenase</fullName>
    </submittedName>
</protein>
<dbReference type="Proteomes" id="UP000034793">
    <property type="component" value="Unassembled WGS sequence"/>
</dbReference>
<organism evidence="2 3">
    <name type="scientific">Candidatus Woesebacteria bacterium GW2011_GWA1_39_8</name>
    <dbReference type="NCBI Taxonomy" id="1618552"/>
    <lineage>
        <taxon>Bacteria</taxon>
        <taxon>Candidatus Woeseibacteriota</taxon>
    </lineage>
</organism>